<keyword evidence="1" id="KW-0732">Signal</keyword>
<reference evidence="2 3" key="1">
    <citation type="submission" date="2023-01" db="EMBL/GenBank/DDBJ databases">
        <title>Psychroserpens ponticola sp. nov., isolated from seawater.</title>
        <authorList>
            <person name="Kristyanto S."/>
            <person name="Jung J."/>
            <person name="Kim J.M."/>
            <person name="Jeon C.O."/>
        </authorList>
    </citation>
    <scope>NUCLEOTIDE SEQUENCE [LARGE SCALE GENOMIC DNA]</scope>
    <source>
        <strain evidence="2 3">MSW6</strain>
    </source>
</reference>
<protein>
    <submittedName>
        <fullName evidence="2">Uncharacterized protein</fullName>
    </submittedName>
</protein>
<dbReference type="RefSeq" id="WP_249996599.1">
    <property type="nucleotide sequence ID" value="NZ_CP116221.1"/>
</dbReference>
<accession>A0ABY7RTR3</accession>
<evidence type="ECO:0000313" key="3">
    <source>
        <dbReference type="Proteomes" id="UP001202717"/>
    </source>
</evidence>
<sequence length="98" mass="11415">MKTVYLVLLTILITIPSFSQKNTNDSEIKSESCTPNYFTQKDRIHIKFEKIYPKSQLLSLDMETCKQDPIKIEVVETFNSQIIATLYLLQNSNKLNRN</sequence>
<dbReference type="EMBL" id="CP116221">
    <property type="protein sequence ID" value="WCO00489.1"/>
    <property type="molecule type" value="Genomic_DNA"/>
</dbReference>
<keyword evidence="3" id="KW-1185">Reference proteome</keyword>
<feature type="signal peptide" evidence="1">
    <location>
        <begin position="1"/>
        <end position="21"/>
    </location>
</feature>
<name>A0ABY7RTR3_9FLAO</name>
<proteinExistence type="predicted"/>
<feature type="chain" id="PRO_5045740596" evidence="1">
    <location>
        <begin position="22"/>
        <end position="98"/>
    </location>
</feature>
<evidence type="ECO:0000313" key="2">
    <source>
        <dbReference type="EMBL" id="WCO00489.1"/>
    </source>
</evidence>
<organism evidence="2 3">
    <name type="scientific">Psychroserpens ponticola</name>
    <dbReference type="NCBI Taxonomy" id="2932268"/>
    <lineage>
        <taxon>Bacteria</taxon>
        <taxon>Pseudomonadati</taxon>
        <taxon>Bacteroidota</taxon>
        <taxon>Flavobacteriia</taxon>
        <taxon>Flavobacteriales</taxon>
        <taxon>Flavobacteriaceae</taxon>
        <taxon>Psychroserpens</taxon>
    </lineage>
</organism>
<evidence type="ECO:0000256" key="1">
    <source>
        <dbReference type="SAM" id="SignalP"/>
    </source>
</evidence>
<dbReference type="Proteomes" id="UP001202717">
    <property type="component" value="Chromosome"/>
</dbReference>
<gene>
    <name evidence="2" type="ORF">MUN68_010450</name>
</gene>